<keyword evidence="3" id="KW-0732">Signal</keyword>
<dbReference type="PANTHER" id="PTHR37423:SF2">
    <property type="entry name" value="MEMBRANE-BOUND LYTIC MUREIN TRANSGLYCOSYLASE C"/>
    <property type="match status" value="1"/>
</dbReference>
<dbReference type="Pfam" id="PF01464">
    <property type="entry name" value="SLT"/>
    <property type="match status" value="1"/>
</dbReference>
<dbReference type="InterPro" id="IPR023346">
    <property type="entry name" value="Lysozyme-like_dom_sf"/>
</dbReference>
<evidence type="ECO:0000256" key="3">
    <source>
        <dbReference type="ARBA" id="ARBA00022729"/>
    </source>
</evidence>
<dbReference type="Proteomes" id="UP000515955">
    <property type="component" value="Chromosome"/>
</dbReference>
<feature type="domain" description="Transglycosylase SLT" evidence="4">
    <location>
        <begin position="201"/>
        <end position="302"/>
    </location>
</feature>
<protein>
    <submittedName>
        <fullName evidence="5">Lytic transglycosylase domain-containing protein</fullName>
    </submittedName>
</protein>
<dbReference type="EMBL" id="CP060717">
    <property type="protein sequence ID" value="QNN65952.1"/>
    <property type="molecule type" value="Genomic_DNA"/>
</dbReference>
<accession>A0A7G9SDM7</accession>
<dbReference type="Gene3D" id="1.10.530.10">
    <property type="match status" value="1"/>
</dbReference>
<evidence type="ECO:0000313" key="5">
    <source>
        <dbReference type="EMBL" id="QNN65952.1"/>
    </source>
</evidence>
<dbReference type="CDD" id="cd13401">
    <property type="entry name" value="Slt70-like"/>
    <property type="match status" value="1"/>
</dbReference>
<dbReference type="RefSeq" id="WP_187542937.1">
    <property type="nucleotide sequence ID" value="NZ_CP060717.1"/>
</dbReference>
<evidence type="ECO:0000313" key="6">
    <source>
        <dbReference type="Proteomes" id="UP000515955"/>
    </source>
</evidence>
<name>A0A7G9SDM7_9SPHN</name>
<evidence type="ECO:0000256" key="1">
    <source>
        <dbReference type="ARBA" id="ARBA00007734"/>
    </source>
</evidence>
<dbReference type="Gene3D" id="1.25.20.10">
    <property type="entry name" value="Bacterial muramidases"/>
    <property type="match status" value="1"/>
</dbReference>
<organism evidence="5 6">
    <name type="scientific">Sphingomonas rhizophila</name>
    <dbReference type="NCBI Taxonomy" id="2071607"/>
    <lineage>
        <taxon>Bacteria</taxon>
        <taxon>Pseudomonadati</taxon>
        <taxon>Pseudomonadota</taxon>
        <taxon>Alphaproteobacteria</taxon>
        <taxon>Sphingomonadales</taxon>
        <taxon>Sphingomonadaceae</taxon>
        <taxon>Sphingomonas</taxon>
    </lineage>
</organism>
<dbReference type="InterPro" id="IPR008258">
    <property type="entry name" value="Transglycosylase_SLT_dom_1"/>
</dbReference>
<keyword evidence="6" id="KW-1185">Reference proteome</keyword>
<evidence type="ECO:0000256" key="2">
    <source>
        <dbReference type="ARBA" id="ARBA00009387"/>
    </source>
</evidence>
<gene>
    <name evidence="5" type="ORF">H9L12_05430</name>
</gene>
<dbReference type="GO" id="GO:0042597">
    <property type="term" value="C:periplasmic space"/>
    <property type="evidence" value="ECO:0007669"/>
    <property type="project" value="InterPro"/>
</dbReference>
<dbReference type="InterPro" id="IPR008939">
    <property type="entry name" value="Lytic_TGlycosylase_superhlx_U"/>
</dbReference>
<comment type="similarity">
    <text evidence="2">Belongs to the virb1 family.</text>
</comment>
<comment type="similarity">
    <text evidence="1">Belongs to the transglycosylase Slt family.</text>
</comment>
<dbReference type="SUPFAM" id="SSF53955">
    <property type="entry name" value="Lysozyme-like"/>
    <property type="match status" value="1"/>
</dbReference>
<sequence length="363" mass="39775">MPSQQRYGVRDEYTSLAWLAASSALRIGRPASAMTLFDKYANGGKSLQVASKGYYWAGRAALQAGQLADSNRYFERAAVSPDQFYGQLALERLGRKVPAPGGLPTLLVTDAQRVAFQNKRLVAAVRQLGMQGQRSDQTLFIRALSDALDNDGERVLAVQLANYISRPDLAVWTARAARNQGSNFYYRAAYPTHNFAASTGRVWSLAHGITRQESSFDRDVVSHANAHGMMQVVPSTGREQAGKMGIAFDTSRLTSDPAFNVMIGTAYFQRLLNNYGGSYPLAVAAYNAGPGNVRKWLNRYGDPRTSGRDVLTWIEAIPFDETRGYVQRVLENSVVYDTINPTMPPASGSVHLSSYLGKTARPG</sequence>
<dbReference type="SUPFAM" id="SSF48435">
    <property type="entry name" value="Bacterial muramidases"/>
    <property type="match status" value="1"/>
</dbReference>
<dbReference type="GO" id="GO:0004553">
    <property type="term" value="F:hydrolase activity, hydrolyzing O-glycosyl compounds"/>
    <property type="evidence" value="ECO:0007669"/>
    <property type="project" value="InterPro"/>
</dbReference>
<evidence type="ECO:0000259" key="4">
    <source>
        <dbReference type="Pfam" id="PF01464"/>
    </source>
</evidence>
<dbReference type="KEGG" id="srhi:H9L12_05430"/>
<dbReference type="AlphaFoldDB" id="A0A7G9SDM7"/>
<proteinExistence type="inferred from homology"/>
<dbReference type="PANTHER" id="PTHR37423">
    <property type="entry name" value="SOLUBLE LYTIC MUREIN TRANSGLYCOSYLASE-RELATED"/>
    <property type="match status" value="1"/>
</dbReference>
<reference evidence="5 6" key="1">
    <citation type="submission" date="2020-08" db="EMBL/GenBank/DDBJ databases">
        <title>Genome sequence of Sphingomonas rhizophila KACC 19189T.</title>
        <authorList>
            <person name="Hyun D.-W."/>
            <person name="Bae J.-W."/>
        </authorList>
    </citation>
    <scope>NUCLEOTIDE SEQUENCE [LARGE SCALE GENOMIC DNA]</scope>
    <source>
        <strain evidence="5 6">KACC 19189</strain>
    </source>
</reference>